<protein>
    <submittedName>
        <fullName evidence="6">Amino acid adenylation domain-containing protein/thioester reductase-like protein</fullName>
    </submittedName>
</protein>
<evidence type="ECO:0000259" key="5">
    <source>
        <dbReference type="PROSITE" id="PS50075"/>
    </source>
</evidence>
<dbReference type="PRINTS" id="PR00154">
    <property type="entry name" value="AMPBINDING"/>
</dbReference>
<dbReference type="PANTHER" id="PTHR44845">
    <property type="entry name" value="CARRIER DOMAIN-CONTAINING PROTEIN"/>
    <property type="match status" value="1"/>
</dbReference>
<sequence length="1251" mass="139725">MSSVLVKQDVREFWQKELWLPLPGLDLYTDYSKLAASRAEQTTIYPLDLTKSQLDKLSAAGEQQAWMITGYLILLFRMSGEKDQLVGVKDHNGHILPLRVACEPGMTYQELYTSIRGKLNQLNSASLPLKEIEELIGHTQIVQTLYGDDDTYASSRLNWSVENENSECRILIKYDRYLFKEDTVRKLAAHYESIVKAAIENDSIAIGSIPILTAEDEEAYVQLNDTTKEWDMPSNGVVGMFQRSAEQFPDRVALSTDGRQLTYRQLDYLSDRLAKKLREHGLHKGNFVSIYMERSIEAVISMLGVIKAGGAYVPLDPEHPDDRNSYIIDDTKCPIVITKDIYKSKLLSFMASGTERVSLLSLESIFSEDIGDIEGSEESQELTGYVDVEITPDDIAYIIYTSGTTGRPKGVLIPHVGVVNLAMSTVDHLKFTEQDVILQYSTFSFDASVYDIFSSLCSGAQLHLLSGEQRYSVEAFTSGIEETGATRIGILPTVFFNQLSAYLTEKDASQYVSIKSFVIGGEALSGEAVRGLQKKLPHCPMIVNAYGPTEVTVVTTTHTMDGPVSEHLSTISIGKPIHNYEVLIVNENNQPCPINVSGELLIHSVGLARGYLNQPEKTEEAFIKDPVHLDSDKRFYRSGDLVRLSNEGLEYIGRKDLQVKIRGYRIEIGEIEENLAKHDDIKDVAIIAKSNDVGEKMLVAFYTSKEGIPIHKSELAFFLKAKVPAYMVPSHFVFLESMPISPTGKMDRKRLDIYDIPEILEEVSENYAAPENELQQTIASAWQQVLHRTSIGIYDDFFEIGGHSLKIIEILVLLKPSFPKLKINDFFVNPTIARLAERIIVLNDEQADESGQDHFKEIRDLEEYPHSFGSEGMAKCGAMKQGHILLTGATGYLGSTLLCELLATSDSVIYCLVRPASGIAPYQRLVDVMCDYYGQEIAERMDGRVVVISGDLEQEQLGLSAADRSLLEEHIDSIIHCGAEVKHFGDADYFTRVNVESTDRLLALARGKNVRFHYISTLGIPEDLAFGGKWDHFIGSGYGDSICTDNVYTNSKLDAEKLVVKTCEDEGVPATVYRIGNLSCHSKTGSFQKNIDNNAFYRMLKAMMLLGKAPKVSWYVDFTPIDYAGKSVVNLALQNGSAGTVFHICNPTQILYEDMVQMLQDYGYKIELLELSEYEAWVLDSSQPKDRTGMELAMAQLEGDGAKNSAYRFACPRATQFLAGTGVYCHVPNAQFFARMLDYAVSIGYFPKLKY</sequence>
<dbReference type="PANTHER" id="PTHR44845:SF7">
    <property type="entry name" value="PLIPASTATIN SYNTHASE SUBUNIT D"/>
    <property type="match status" value="1"/>
</dbReference>
<reference evidence="6 7" key="1">
    <citation type="submission" date="2020-08" db="EMBL/GenBank/DDBJ databases">
        <title>Genomic Encyclopedia of Type Strains, Phase III (KMG-III): the genomes of soil and plant-associated and newly described type strains.</title>
        <authorList>
            <person name="Whitman W."/>
        </authorList>
    </citation>
    <scope>NUCLEOTIDE SEQUENCE [LARGE SCALE GENOMIC DNA]</scope>
    <source>
        <strain evidence="6 7">CECT 8693</strain>
    </source>
</reference>
<proteinExistence type="inferred from homology"/>
<dbReference type="NCBIfam" id="TIGR01733">
    <property type="entry name" value="AA-adenyl-dom"/>
    <property type="match status" value="1"/>
</dbReference>
<dbReference type="GO" id="GO:0017000">
    <property type="term" value="P:antibiotic biosynthetic process"/>
    <property type="evidence" value="ECO:0007669"/>
    <property type="project" value="UniProtKB-KW"/>
</dbReference>
<dbReference type="InterPro" id="IPR045851">
    <property type="entry name" value="AMP-bd_C_sf"/>
</dbReference>
<dbReference type="CDD" id="cd05930">
    <property type="entry name" value="A_NRPS"/>
    <property type="match status" value="1"/>
</dbReference>
<keyword evidence="2" id="KW-0596">Phosphopantetheine</keyword>
<accession>A0A7W3SWL8</accession>
<dbReference type="Gene3D" id="2.30.38.10">
    <property type="entry name" value="Luciferase, Domain 3"/>
    <property type="match status" value="1"/>
</dbReference>
<dbReference type="Gene3D" id="3.30.300.30">
    <property type="match status" value="1"/>
</dbReference>
<dbReference type="SUPFAM" id="SSF52777">
    <property type="entry name" value="CoA-dependent acyltransferases"/>
    <property type="match status" value="1"/>
</dbReference>
<dbReference type="FunFam" id="3.40.50.980:FF:000001">
    <property type="entry name" value="Non-ribosomal peptide synthetase"/>
    <property type="match status" value="1"/>
</dbReference>
<dbReference type="Pfam" id="PF07993">
    <property type="entry name" value="NAD_binding_4"/>
    <property type="match status" value="1"/>
</dbReference>
<evidence type="ECO:0000313" key="6">
    <source>
        <dbReference type="EMBL" id="MBA9087552.1"/>
    </source>
</evidence>
<dbReference type="SUPFAM" id="SSF51735">
    <property type="entry name" value="NAD(P)-binding Rossmann-fold domains"/>
    <property type="match status" value="1"/>
</dbReference>
<dbReference type="InterPro" id="IPR020845">
    <property type="entry name" value="AMP-binding_CS"/>
</dbReference>
<dbReference type="InterPro" id="IPR010080">
    <property type="entry name" value="Thioester_reductase-like_dom"/>
</dbReference>
<organism evidence="6 7">
    <name type="scientific">Fontibacillus solani</name>
    <dbReference type="NCBI Taxonomy" id="1572857"/>
    <lineage>
        <taxon>Bacteria</taxon>
        <taxon>Bacillati</taxon>
        <taxon>Bacillota</taxon>
        <taxon>Bacilli</taxon>
        <taxon>Bacillales</taxon>
        <taxon>Paenibacillaceae</taxon>
        <taxon>Fontibacillus</taxon>
    </lineage>
</organism>
<dbReference type="AlphaFoldDB" id="A0A7W3SWL8"/>
<dbReference type="InterPro" id="IPR000873">
    <property type="entry name" value="AMP-dep_synth/lig_dom"/>
</dbReference>
<evidence type="ECO:0000256" key="4">
    <source>
        <dbReference type="ARBA" id="ARBA00023194"/>
    </source>
</evidence>
<dbReference type="SUPFAM" id="SSF56801">
    <property type="entry name" value="Acetyl-CoA synthetase-like"/>
    <property type="match status" value="1"/>
</dbReference>
<dbReference type="EMBL" id="JACJIP010000032">
    <property type="protein sequence ID" value="MBA9087552.1"/>
    <property type="molecule type" value="Genomic_DNA"/>
</dbReference>
<evidence type="ECO:0000256" key="1">
    <source>
        <dbReference type="ARBA" id="ARBA00006432"/>
    </source>
</evidence>
<dbReference type="CDD" id="cd05235">
    <property type="entry name" value="SDR_e1"/>
    <property type="match status" value="1"/>
</dbReference>
<dbReference type="InterPro" id="IPR036736">
    <property type="entry name" value="ACP-like_sf"/>
</dbReference>
<keyword evidence="7" id="KW-1185">Reference proteome</keyword>
<feature type="domain" description="Carrier" evidence="5">
    <location>
        <begin position="769"/>
        <end position="843"/>
    </location>
</feature>
<dbReference type="PROSITE" id="PS00012">
    <property type="entry name" value="PHOSPHOPANTETHEINE"/>
    <property type="match status" value="1"/>
</dbReference>
<dbReference type="RefSeq" id="WP_182538538.1">
    <property type="nucleotide sequence ID" value="NZ_JACJIP010000032.1"/>
</dbReference>
<dbReference type="Gene3D" id="1.10.1200.10">
    <property type="entry name" value="ACP-like"/>
    <property type="match status" value="1"/>
</dbReference>
<dbReference type="SUPFAM" id="SSF47336">
    <property type="entry name" value="ACP-like"/>
    <property type="match status" value="1"/>
</dbReference>
<evidence type="ECO:0000256" key="2">
    <source>
        <dbReference type="ARBA" id="ARBA00022450"/>
    </source>
</evidence>
<keyword evidence="4" id="KW-0045">Antibiotic biosynthesis</keyword>
<dbReference type="InterPro" id="IPR025110">
    <property type="entry name" value="AMP-bd_C"/>
</dbReference>
<dbReference type="Pfam" id="PF00501">
    <property type="entry name" value="AMP-binding"/>
    <property type="match status" value="1"/>
</dbReference>
<dbReference type="Pfam" id="PF13193">
    <property type="entry name" value="AMP-binding_C"/>
    <property type="match status" value="1"/>
</dbReference>
<dbReference type="InterPro" id="IPR006162">
    <property type="entry name" value="Ppantetheine_attach_site"/>
</dbReference>
<dbReference type="PROSITE" id="PS50075">
    <property type="entry name" value="CARRIER"/>
    <property type="match status" value="1"/>
</dbReference>
<dbReference type="InterPro" id="IPR010071">
    <property type="entry name" value="AA_adenyl_dom"/>
</dbReference>
<dbReference type="PROSITE" id="PS00455">
    <property type="entry name" value="AMP_BINDING"/>
    <property type="match status" value="1"/>
</dbReference>
<dbReference type="InterPro" id="IPR020459">
    <property type="entry name" value="AMP-binding"/>
</dbReference>
<dbReference type="InterPro" id="IPR036291">
    <property type="entry name" value="NAD(P)-bd_dom_sf"/>
</dbReference>
<dbReference type="PIRSF" id="PIRSF001617">
    <property type="entry name" value="Alpha-AR"/>
    <property type="match status" value="1"/>
</dbReference>
<comment type="caution">
    <text evidence="6">The sequence shown here is derived from an EMBL/GenBank/DDBJ whole genome shotgun (WGS) entry which is preliminary data.</text>
</comment>
<name>A0A7W3SWL8_9BACL</name>
<evidence type="ECO:0000256" key="3">
    <source>
        <dbReference type="ARBA" id="ARBA00022553"/>
    </source>
</evidence>
<dbReference type="Pfam" id="PF00550">
    <property type="entry name" value="PP-binding"/>
    <property type="match status" value="1"/>
</dbReference>
<gene>
    <name evidence="6" type="ORF">FHR92_004037</name>
</gene>
<dbReference type="Proteomes" id="UP000567067">
    <property type="component" value="Unassembled WGS sequence"/>
</dbReference>
<evidence type="ECO:0000313" key="7">
    <source>
        <dbReference type="Proteomes" id="UP000567067"/>
    </source>
</evidence>
<dbReference type="InterPro" id="IPR009081">
    <property type="entry name" value="PP-bd_ACP"/>
</dbReference>
<keyword evidence="3" id="KW-0597">Phosphoprotein</keyword>
<comment type="similarity">
    <text evidence="1">Belongs to the ATP-dependent AMP-binding enzyme family.</text>
</comment>
<dbReference type="Gene3D" id="3.40.50.980">
    <property type="match status" value="2"/>
</dbReference>
<dbReference type="Gene3D" id="3.40.50.720">
    <property type="entry name" value="NAD(P)-binding Rossmann-like Domain"/>
    <property type="match status" value="1"/>
</dbReference>
<dbReference type="Gene3D" id="3.30.559.30">
    <property type="entry name" value="Nonribosomal peptide synthetase, condensation domain"/>
    <property type="match status" value="1"/>
</dbReference>
<dbReference type="InterPro" id="IPR013120">
    <property type="entry name" value="FAR_NAD-bd"/>
</dbReference>